<evidence type="ECO:0000256" key="2">
    <source>
        <dbReference type="ARBA" id="ARBA00022803"/>
    </source>
</evidence>
<evidence type="ECO:0000313" key="5">
    <source>
        <dbReference type="EMBL" id="RIB07836.1"/>
    </source>
</evidence>
<dbReference type="SUPFAM" id="SSF56112">
    <property type="entry name" value="Protein kinase-like (PK-like)"/>
    <property type="match status" value="1"/>
</dbReference>
<dbReference type="EMBL" id="QKWP01001592">
    <property type="protein sequence ID" value="RIB07836.1"/>
    <property type="molecule type" value="Genomic_DNA"/>
</dbReference>
<dbReference type="STRING" id="44941.A0A397UL25"/>
<dbReference type="InterPro" id="IPR050498">
    <property type="entry name" value="Ycf3"/>
</dbReference>
<dbReference type="GO" id="GO:0005524">
    <property type="term" value="F:ATP binding"/>
    <property type="evidence" value="ECO:0007669"/>
    <property type="project" value="InterPro"/>
</dbReference>
<dbReference type="Pfam" id="PF00515">
    <property type="entry name" value="TPR_1"/>
    <property type="match status" value="2"/>
</dbReference>
<dbReference type="Proteomes" id="UP000266673">
    <property type="component" value="Unassembled WGS sequence"/>
</dbReference>
<feature type="repeat" description="TPR" evidence="3">
    <location>
        <begin position="627"/>
        <end position="660"/>
    </location>
</feature>
<dbReference type="PROSITE" id="PS50011">
    <property type="entry name" value="PROTEIN_KINASE_DOM"/>
    <property type="match status" value="1"/>
</dbReference>
<organism evidence="5 6">
    <name type="scientific">Gigaspora rosea</name>
    <dbReference type="NCBI Taxonomy" id="44941"/>
    <lineage>
        <taxon>Eukaryota</taxon>
        <taxon>Fungi</taxon>
        <taxon>Fungi incertae sedis</taxon>
        <taxon>Mucoromycota</taxon>
        <taxon>Glomeromycotina</taxon>
        <taxon>Glomeromycetes</taxon>
        <taxon>Diversisporales</taxon>
        <taxon>Gigasporaceae</taxon>
        <taxon>Gigaspora</taxon>
    </lineage>
</organism>
<dbReference type="PANTHER" id="PTHR44858">
    <property type="entry name" value="TETRATRICOPEPTIDE REPEAT PROTEIN 6"/>
    <property type="match status" value="1"/>
</dbReference>
<name>A0A397UL25_9GLOM</name>
<dbReference type="SMART" id="SM00028">
    <property type="entry name" value="TPR"/>
    <property type="match status" value="10"/>
</dbReference>
<keyword evidence="2 3" id="KW-0802">TPR repeat</keyword>
<dbReference type="GO" id="GO:0004672">
    <property type="term" value="F:protein kinase activity"/>
    <property type="evidence" value="ECO:0007669"/>
    <property type="project" value="InterPro"/>
</dbReference>
<dbReference type="InterPro" id="IPR000719">
    <property type="entry name" value="Prot_kinase_dom"/>
</dbReference>
<dbReference type="InterPro" id="IPR001245">
    <property type="entry name" value="Ser-Thr/Tyr_kinase_cat_dom"/>
</dbReference>
<dbReference type="Pfam" id="PF07719">
    <property type="entry name" value="TPR_2"/>
    <property type="match status" value="1"/>
</dbReference>
<proteinExistence type="predicted"/>
<dbReference type="InterPro" id="IPR011009">
    <property type="entry name" value="Kinase-like_dom_sf"/>
</dbReference>
<accession>A0A397UL25</accession>
<dbReference type="SUPFAM" id="SSF48452">
    <property type="entry name" value="TPR-like"/>
    <property type="match status" value="2"/>
</dbReference>
<feature type="repeat" description="TPR" evidence="3">
    <location>
        <begin position="499"/>
        <end position="532"/>
    </location>
</feature>
<gene>
    <name evidence="5" type="ORF">C2G38_2213236</name>
</gene>
<comment type="caution">
    <text evidence="5">The sequence shown here is derived from an EMBL/GenBank/DDBJ whole genome shotgun (WGS) entry which is preliminary data.</text>
</comment>
<evidence type="ECO:0000256" key="1">
    <source>
        <dbReference type="ARBA" id="ARBA00022737"/>
    </source>
</evidence>
<evidence type="ECO:0000256" key="3">
    <source>
        <dbReference type="PROSITE-ProRule" id="PRU00339"/>
    </source>
</evidence>
<reference evidence="5 6" key="1">
    <citation type="submission" date="2018-06" db="EMBL/GenBank/DDBJ databases">
        <title>Comparative genomics reveals the genomic features of Rhizophagus irregularis, R. cerebriforme, R. diaphanum and Gigaspora rosea, and their symbiotic lifestyle signature.</title>
        <authorList>
            <person name="Morin E."/>
            <person name="San Clemente H."/>
            <person name="Chen E.C.H."/>
            <person name="De La Providencia I."/>
            <person name="Hainaut M."/>
            <person name="Kuo A."/>
            <person name="Kohler A."/>
            <person name="Murat C."/>
            <person name="Tang N."/>
            <person name="Roy S."/>
            <person name="Loubradou J."/>
            <person name="Henrissat B."/>
            <person name="Grigoriev I.V."/>
            <person name="Corradi N."/>
            <person name="Roux C."/>
            <person name="Martin F.M."/>
        </authorList>
    </citation>
    <scope>NUCLEOTIDE SEQUENCE [LARGE SCALE GENOMIC DNA]</scope>
    <source>
        <strain evidence="5 6">DAOM 194757</strain>
    </source>
</reference>
<feature type="repeat" description="TPR" evidence="3">
    <location>
        <begin position="765"/>
        <end position="798"/>
    </location>
</feature>
<dbReference type="PROSITE" id="PS50005">
    <property type="entry name" value="TPR"/>
    <property type="match status" value="5"/>
</dbReference>
<dbReference type="AlphaFoldDB" id="A0A397UL25"/>
<dbReference type="InterPro" id="IPR011990">
    <property type="entry name" value="TPR-like_helical_dom_sf"/>
</dbReference>
<sequence length="930" mass="108528">MSSNNDWYQKAINKYELKFIPFENFASKEISVDIGDVQKSIKHFLHEVKLYSKADHDRIIKFFGVSYDEENELCILVLEFAENDMRTYLSTKKDTLQWAEKVRLGIQITEGMQYIHNELNVAHRDSHTKNILIQKNNIKIADFGLSRNLNSITPNSQLFGIVTFIDPQKIKNTGYIQDKRSDTYSLGVIFWEISSCYPPFCHLDPHSIFLEICKGSREKEVVGTPEEYVQLYTKCWDEIPDCRPEICNILKDLTTISRSLTFEETRNKNINDKNDCYNINMELNHLNDSSDAKRTLIKNSDLIEEIVLDQLTGPTSKKITGEYILLKCGHLIRQDAFNEWKIESQLKDKTFGCLFCREKVDPNSKHCIRKDIILKGICQKLVQEGYLDCLMCDQDDYIFIKIKKSQVYNMSKTFQITTSMPILHRVRPKIMIPDFNKAVKAEQQSQFTDEIDCLTRILRYYPKSYSIRCRRAYASWKLKKYSKALDDLTCAIQLKPLKTLAYIYRSQIHQLFGKNDEALFDLDKVLEIEPKNAIALLYKAKIRTDKQLLEAAQIEFNKIKKSNSKHVQCTSFSHNDKVVFGFGNSLPVQLYIMDNDTIFGYVLYKLKDINRAITYCNSAIKNNEKNVIAIGIRGKSYYLSNLFEKALEDFQKVLEIFPNKAILNCRGETYQKLEKYEESLKDLDKIISNDMNITNDQLDELSLHFNNMLNNELSNAYTLRSRGETYRLMGKYDKALEDFNKSLKIEPNNDLTLGKRVKQRNQNNAFALRIRGACYYELHRYEESIKDLTKSLKIEPKNVFTLSYRGSAFYQLKRFEESLNDLNKYIEIELKNTWSVRSYSATYKEMVRYVELLNQLDDSLVIDPDNVYTLGKRGAIHRIMGNYDKAFKDFKKSIKIDPNNAFVLSQRGAIYRAVGKYDESLVDLKKSLYI</sequence>
<protein>
    <recommendedName>
        <fullName evidence="4">Protein kinase domain-containing protein</fullName>
    </recommendedName>
</protein>
<feature type="domain" description="Protein kinase" evidence="4">
    <location>
        <begin position="1"/>
        <end position="256"/>
    </location>
</feature>
<dbReference type="Pfam" id="PF07714">
    <property type="entry name" value="PK_Tyr_Ser-Thr"/>
    <property type="match status" value="1"/>
</dbReference>
<keyword evidence="6" id="KW-1185">Reference proteome</keyword>
<dbReference type="PANTHER" id="PTHR44858:SF1">
    <property type="entry name" value="UDP-N-ACETYLGLUCOSAMINE--PEPTIDE N-ACETYLGLUCOSAMINYLTRANSFERASE SPINDLY-RELATED"/>
    <property type="match status" value="1"/>
</dbReference>
<feature type="repeat" description="TPR" evidence="3">
    <location>
        <begin position="867"/>
        <end position="900"/>
    </location>
</feature>
<dbReference type="OrthoDB" id="626167at2759"/>
<dbReference type="PROSITE" id="PS50293">
    <property type="entry name" value="TPR_REGION"/>
    <property type="match status" value="2"/>
</dbReference>
<dbReference type="InterPro" id="IPR013105">
    <property type="entry name" value="TPR_2"/>
</dbReference>
<evidence type="ECO:0000259" key="4">
    <source>
        <dbReference type="PROSITE" id="PS50011"/>
    </source>
</evidence>
<dbReference type="Gene3D" id="1.10.510.10">
    <property type="entry name" value="Transferase(Phosphotransferase) domain 1"/>
    <property type="match status" value="1"/>
</dbReference>
<feature type="repeat" description="TPR" evidence="3">
    <location>
        <begin position="716"/>
        <end position="749"/>
    </location>
</feature>
<evidence type="ECO:0000313" key="6">
    <source>
        <dbReference type="Proteomes" id="UP000266673"/>
    </source>
</evidence>
<keyword evidence="1" id="KW-0677">Repeat</keyword>
<dbReference type="InterPro" id="IPR019734">
    <property type="entry name" value="TPR_rpt"/>
</dbReference>
<dbReference type="Gene3D" id="1.25.40.10">
    <property type="entry name" value="Tetratricopeptide repeat domain"/>
    <property type="match status" value="5"/>
</dbReference>